<dbReference type="Gene3D" id="1.10.10.60">
    <property type="entry name" value="Homeodomain-like"/>
    <property type="match status" value="1"/>
</dbReference>
<feature type="domain" description="Myb-like" evidence="2">
    <location>
        <begin position="206"/>
        <end position="251"/>
    </location>
</feature>
<accession>A0A0U5GH32</accession>
<dbReference type="SMART" id="SM00717">
    <property type="entry name" value="SANT"/>
    <property type="match status" value="2"/>
</dbReference>
<reference evidence="4" key="1">
    <citation type="journal article" date="2016" name="Genome Announc.">
        <title>Draft genome sequences of fungus Aspergillus calidoustus.</title>
        <authorList>
            <person name="Horn F."/>
            <person name="Linde J."/>
            <person name="Mattern D.J."/>
            <person name="Walther G."/>
            <person name="Guthke R."/>
            <person name="Scherlach K."/>
            <person name="Martin K."/>
            <person name="Brakhage A.A."/>
            <person name="Petzke L."/>
            <person name="Valiante V."/>
        </authorList>
    </citation>
    <scope>NUCLEOTIDE SEQUENCE [LARGE SCALE GENOMIC DNA]</scope>
    <source>
        <strain evidence="4">SF006504</strain>
    </source>
</reference>
<dbReference type="SUPFAM" id="SSF46689">
    <property type="entry name" value="Homeodomain-like"/>
    <property type="match status" value="2"/>
</dbReference>
<proteinExistence type="predicted"/>
<dbReference type="Proteomes" id="UP000054771">
    <property type="component" value="Unassembled WGS sequence"/>
</dbReference>
<evidence type="ECO:0000313" key="4">
    <source>
        <dbReference type="Proteomes" id="UP000054771"/>
    </source>
</evidence>
<name>A0A0U5GH32_ASPCI</name>
<feature type="domain" description="Myb-like" evidence="2">
    <location>
        <begin position="151"/>
        <end position="201"/>
    </location>
</feature>
<dbReference type="AlphaFoldDB" id="A0A0U5GH32"/>
<evidence type="ECO:0000256" key="1">
    <source>
        <dbReference type="SAM" id="MobiDB-lite"/>
    </source>
</evidence>
<dbReference type="InterPro" id="IPR001005">
    <property type="entry name" value="SANT/Myb"/>
</dbReference>
<protein>
    <recommendedName>
        <fullName evidence="2">Myb-like domain-containing protein</fullName>
    </recommendedName>
</protein>
<dbReference type="OrthoDB" id="4518511at2759"/>
<evidence type="ECO:0000313" key="3">
    <source>
        <dbReference type="EMBL" id="CEL11729.1"/>
    </source>
</evidence>
<organism evidence="3 4">
    <name type="scientific">Aspergillus calidoustus</name>
    <dbReference type="NCBI Taxonomy" id="454130"/>
    <lineage>
        <taxon>Eukaryota</taxon>
        <taxon>Fungi</taxon>
        <taxon>Dikarya</taxon>
        <taxon>Ascomycota</taxon>
        <taxon>Pezizomycotina</taxon>
        <taxon>Eurotiomycetes</taxon>
        <taxon>Eurotiomycetidae</taxon>
        <taxon>Eurotiales</taxon>
        <taxon>Aspergillaceae</taxon>
        <taxon>Aspergillus</taxon>
        <taxon>Aspergillus subgen. Nidulantes</taxon>
    </lineage>
</organism>
<dbReference type="EMBL" id="CDMC01000030">
    <property type="protein sequence ID" value="CEL11729.1"/>
    <property type="molecule type" value="Genomic_DNA"/>
</dbReference>
<dbReference type="Pfam" id="PF00249">
    <property type="entry name" value="Myb_DNA-binding"/>
    <property type="match status" value="2"/>
</dbReference>
<gene>
    <name evidence="3" type="ORF">ASPCAL14826</name>
</gene>
<dbReference type="PROSITE" id="PS50090">
    <property type="entry name" value="MYB_LIKE"/>
    <property type="match status" value="2"/>
</dbReference>
<feature type="region of interest" description="Disordered" evidence="1">
    <location>
        <begin position="134"/>
        <end position="158"/>
    </location>
</feature>
<dbReference type="InterPro" id="IPR009057">
    <property type="entry name" value="Homeodomain-like_sf"/>
</dbReference>
<sequence>MNQYRCARIAVDLILSKLPETMQRDNDIQTITSNLRHSVTWLFRPRGSVFDRMSSLVLTIPWFMFVLAASAASSSETQGWVKDILCMIREKTSIGQSSVVLNLLDSDNHTLLRPRIFQLPTEQSYLVQRIETETSTTQPMENTGGEAASQDNPKKRKAWPPQDVTLLKELRTAGKTWDEISAKFGGKRTAAACRLYYQRRRGLFGKPPWKPAEDTLLYESVTQGKSWDRVSEAFGGKRTRAGCQRRWSRLQQLSKLDKDGFPEMPLGGSL</sequence>
<keyword evidence="4" id="KW-1185">Reference proteome</keyword>
<evidence type="ECO:0000259" key="2">
    <source>
        <dbReference type="PROSITE" id="PS50090"/>
    </source>
</evidence>